<dbReference type="Pfam" id="PF00378">
    <property type="entry name" value="ECH_1"/>
    <property type="match status" value="1"/>
</dbReference>
<protein>
    <submittedName>
        <fullName evidence="2">Enoyl-CoA hydratase</fullName>
    </submittedName>
</protein>
<dbReference type="CDD" id="cd06558">
    <property type="entry name" value="crotonase-like"/>
    <property type="match status" value="1"/>
</dbReference>
<dbReference type="Proteomes" id="UP000593802">
    <property type="component" value="Chromosome"/>
</dbReference>
<dbReference type="KEGG" id="eff:skT53_06000"/>
<organism evidence="2 3">
    <name type="scientific">Effusibacillus dendaii</name>
    <dbReference type="NCBI Taxonomy" id="2743772"/>
    <lineage>
        <taxon>Bacteria</taxon>
        <taxon>Bacillati</taxon>
        <taxon>Bacillota</taxon>
        <taxon>Bacilli</taxon>
        <taxon>Bacillales</taxon>
        <taxon>Alicyclobacillaceae</taxon>
        <taxon>Effusibacillus</taxon>
    </lineage>
</organism>
<evidence type="ECO:0000256" key="1">
    <source>
        <dbReference type="RuleBase" id="RU003707"/>
    </source>
</evidence>
<dbReference type="GO" id="GO:0003824">
    <property type="term" value="F:catalytic activity"/>
    <property type="evidence" value="ECO:0007669"/>
    <property type="project" value="InterPro"/>
</dbReference>
<dbReference type="PANTHER" id="PTHR43459">
    <property type="entry name" value="ENOYL-COA HYDRATASE"/>
    <property type="match status" value="1"/>
</dbReference>
<evidence type="ECO:0000313" key="3">
    <source>
        <dbReference type="Proteomes" id="UP000593802"/>
    </source>
</evidence>
<dbReference type="RefSeq" id="WP_200759715.1">
    <property type="nucleotide sequence ID" value="NZ_AP023366.1"/>
</dbReference>
<dbReference type="InterPro" id="IPR001753">
    <property type="entry name" value="Enoyl-CoA_hydra/iso"/>
</dbReference>
<dbReference type="EMBL" id="AP023366">
    <property type="protein sequence ID" value="BCJ85615.1"/>
    <property type="molecule type" value="Genomic_DNA"/>
</dbReference>
<accession>A0A7I8D6A0</accession>
<dbReference type="SUPFAM" id="SSF52096">
    <property type="entry name" value="ClpP/crotonase"/>
    <property type="match status" value="1"/>
</dbReference>
<dbReference type="Gene3D" id="3.90.226.10">
    <property type="entry name" value="2-enoyl-CoA Hydratase, Chain A, domain 1"/>
    <property type="match status" value="1"/>
</dbReference>
<proteinExistence type="inferred from homology"/>
<dbReference type="InterPro" id="IPR018376">
    <property type="entry name" value="Enoyl-CoA_hyd/isom_CS"/>
</dbReference>
<name>A0A7I8D6A0_9BACL</name>
<reference evidence="2 3" key="1">
    <citation type="submission" date="2020-08" db="EMBL/GenBank/DDBJ databases">
        <title>Complete Genome Sequence of Effusibacillus dendaii Strain skT53, Isolated from Farmland soil.</title>
        <authorList>
            <person name="Konishi T."/>
            <person name="Kawasaki H."/>
        </authorList>
    </citation>
    <scope>NUCLEOTIDE SEQUENCE [LARGE SCALE GENOMIC DNA]</scope>
    <source>
        <strain evidence="3">skT53</strain>
    </source>
</reference>
<keyword evidence="3" id="KW-1185">Reference proteome</keyword>
<dbReference type="AlphaFoldDB" id="A0A7I8D6A0"/>
<evidence type="ECO:0000313" key="2">
    <source>
        <dbReference type="EMBL" id="BCJ85615.1"/>
    </source>
</evidence>
<gene>
    <name evidence="2" type="ORF">skT53_06000</name>
</gene>
<dbReference type="PROSITE" id="PS00166">
    <property type="entry name" value="ENOYL_COA_HYDRATASE"/>
    <property type="match status" value="1"/>
</dbReference>
<dbReference type="PANTHER" id="PTHR43459:SF1">
    <property type="entry name" value="EG:BACN32G11.4 PROTEIN"/>
    <property type="match status" value="1"/>
</dbReference>
<dbReference type="InterPro" id="IPR029045">
    <property type="entry name" value="ClpP/crotonase-like_dom_sf"/>
</dbReference>
<sequence length="272" mass="29906">MGDLLFSVENGIARITMNRPDSLNAFSKEMILSWMEALETIRDSEEIRVVILTGSGKAFCTGGDIKSLINGGGFLYDDSDEKEDFTSTALARKNVLWKKVQRIPLLMQEIDKPVIASINGFAVGAGLDMALMCDIRIAAQSAKLGEGYVKVGIVPGDGGAYFLPRIVGIDKALEMLWRGDILTAEEAKEIGLVTHVVSDEELTDFVESYAERLANGPQQAIRFMKRAVYQSLTMDLRSSLDMISSAMGIVTELPDFHEGILSMAEKRKPNFK</sequence>
<comment type="similarity">
    <text evidence="1">Belongs to the enoyl-CoA hydratase/isomerase family.</text>
</comment>